<keyword evidence="4" id="KW-0804">Transcription</keyword>
<dbReference type="Pfam" id="PF00126">
    <property type="entry name" value="HTH_1"/>
    <property type="match status" value="1"/>
</dbReference>
<evidence type="ECO:0000313" key="7">
    <source>
        <dbReference type="Proteomes" id="UP000247978"/>
    </source>
</evidence>
<dbReference type="InterPro" id="IPR000847">
    <property type="entry name" value="LysR_HTH_N"/>
</dbReference>
<dbReference type="Gene3D" id="1.10.10.10">
    <property type="entry name" value="Winged helix-like DNA-binding domain superfamily/Winged helix DNA-binding domain"/>
    <property type="match status" value="1"/>
</dbReference>
<evidence type="ECO:0000259" key="5">
    <source>
        <dbReference type="PROSITE" id="PS50931"/>
    </source>
</evidence>
<dbReference type="SUPFAM" id="SSF53850">
    <property type="entry name" value="Periplasmic binding protein-like II"/>
    <property type="match status" value="1"/>
</dbReference>
<dbReference type="InterPro" id="IPR050950">
    <property type="entry name" value="HTH-type_LysR_regulators"/>
</dbReference>
<evidence type="ECO:0000256" key="1">
    <source>
        <dbReference type="ARBA" id="ARBA00009437"/>
    </source>
</evidence>
<dbReference type="AlphaFoldDB" id="A0A2V3VNG7"/>
<dbReference type="SUPFAM" id="SSF46785">
    <property type="entry name" value="Winged helix' DNA-binding domain"/>
    <property type="match status" value="1"/>
</dbReference>
<dbReference type="Pfam" id="PF03466">
    <property type="entry name" value="LysR_substrate"/>
    <property type="match status" value="1"/>
</dbReference>
<accession>A0A2V3VNG7</accession>
<sequence length="291" mass="32876">MPLNKYEIFRTVVEAGNLSKAAQEIGLSQSAVSHALASLESEFGFELLTRGRLGIKLTSNGENVLVYIKEILNLNEKLMQKVSKINGLEIGIVRIGTFPSVSIQWLPQIINRFDEDYPNIELKLFEGNYDKIERWLADGTIDFGFLPLPISKSHEAIPLKKDRLLCIMSDEHPLAEQELIYLKQIEEESFIMPKSTIDKDVRRVLKKHKIKPKVRYEIAEDFAIISMVANNLGISILPELILYNLPENIRVIPLEGNYYRSIGMVTASLRQLSPGAKRLIEIIQDGAGAES</sequence>
<proteinExistence type="inferred from homology"/>
<evidence type="ECO:0000256" key="2">
    <source>
        <dbReference type="ARBA" id="ARBA00023015"/>
    </source>
</evidence>
<dbReference type="RefSeq" id="WP_110396919.1">
    <property type="nucleotide sequence ID" value="NZ_JADIJL010000002.1"/>
</dbReference>
<dbReference type="GO" id="GO:0003700">
    <property type="term" value="F:DNA-binding transcription factor activity"/>
    <property type="evidence" value="ECO:0007669"/>
    <property type="project" value="InterPro"/>
</dbReference>
<organism evidence="6 7">
    <name type="scientific">Pseudogracilibacillus auburnensis</name>
    <dbReference type="NCBI Taxonomy" id="1494959"/>
    <lineage>
        <taxon>Bacteria</taxon>
        <taxon>Bacillati</taxon>
        <taxon>Bacillota</taxon>
        <taxon>Bacilli</taxon>
        <taxon>Bacillales</taxon>
        <taxon>Bacillaceae</taxon>
        <taxon>Pseudogracilibacillus</taxon>
    </lineage>
</organism>
<dbReference type="InterPro" id="IPR036388">
    <property type="entry name" value="WH-like_DNA-bd_sf"/>
</dbReference>
<dbReference type="InterPro" id="IPR005119">
    <property type="entry name" value="LysR_subst-bd"/>
</dbReference>
<dbReference type="InterPro" id="IPR036390">
    <property type="entry name" value="WH_DNA-bd_sf"/>
</dbReference>
<dbReference type="PANTHER" id="PTHR30419:SF24">
    <property type="entry name" value="HTH-TYPE TRANSCRIPTIONAL REGULATOR CZCR"/>
    <property type="match status" value="1"/>
</dbReference>
<evidence type="ECO:0000256" key="4">
    <source>
        <dbReference type="ARBA" id="ARBA00023163"/>
    </source>
</evidence>
<feature type="domain" description="HTH lysR-type" evidence="5">
    <location>
        <begin position="1"/>
        <end position="58"/>
    </location>
</feature>
<reference evidence="6 7" key="1">
    <citation type="submission" date="2018-05" db="EMBL/GenBank/DDBJ databases">
        <title>Genomic Encyclopedia of Type Strains, Phase IV (KMG-IV): sequencing the most valuable type-strain genomes for metagenomic binning, comparative biology and taxonomic classification.</title>
        <authorList>
            <person name="Goeker M."/>
        </authorList>
    </citation>
    <scope>NUCLEOTIDE SEQUENCE [LARGE SCALE GENOMIC DNA]</scope>
    <source>
        <strain evidence="6 7">DSM 28556</strain>
    </source>
</reference>
<evidence type="ECO:0000256" key="3">
    <source>
        <dbReference type="ARBA" id="ARBA00023125"/>
    </source>
</evidence>
<dbReference type="PRINTS" id="PR00039">
    <property type="entry name" value="HTHLYSR"/>
</dbReference>
<dbReference type="GO" id="GO:0003677">
    <property type="term" value="F:DNA binding"/>
    <property type="evidence" value="ECO:0007669"/>
    <property type="project" value="UniProtKB-KW"/>
</dbReference>
<dbReference type="EMBL" id="QJJQ01000016">
    <property type="protein sequence ID" value="PXW83397.1"/>
    <property type="molecule type" value="Genomic_DNA"/>
</dbReference>
<protein>
    <submittedName>
        <fullName evidence="6">DNA-binding transcriptional LysR family regulator</fullName>
    </submittedName>
</protein>
<dbReference type="OrthoDB" id="63123at2"/>
<evidence type="ECO:0000313" key="6">
    <source>
        <dbReference type="EMBL" id="PXW83397.1"/>
    </source>
</evidence>
<keyword evidence="3 6" id="KW-0238">DNA-binding</keyword>
<keyword evidence="2" id="KW-0805">Transcription regulation</keyword>
<dbReference type="PANTHER" id="PTHR30419">
    <property type="entry name" value="HTH-TYPE TRANSCRIPTIONAL REGULATOR YBHD"/>
    <property type="match status" value="1"/>
</dbReference>
<dbReference type="Gene3D" id="3.40.190.290">
    <property type="match status" value="1"/>
</dbReference>
<dbReference type="CDD" id="cd05466">
    <property type="entry name" value="PBP2_LTTR_substrate"/>
    <property type="match status" value="1"/>
</dbReference>
<dbReference type="Proteomes" id="UP000247978">
    <property type="component" value="Unassembled WGS sequence"/>
</dbReference>
<dbReference type="GO" id="GO:0005829">
    <property type="term" value="C:cytosol"/>
    <property type="evidence" value="ECO:0007669"/>
    <property type="project" value="TreeGrafter"/>
</dbReference>
<name>A0A2V3VNG7_9BACI</name>
<comment type="similarity">
    <text evidence="1">Belongs to the LysR transcriptional regulatory family.</text>
</comment>
<comment type="caution">
    <text evidence="6">The sequence shown here is derived from an EMBL/GenBank/DDBJ whole genome shotgun (WGS) entry which is preliminary data.</text>
</comment>
<keyword evidence="7" id="KW-1185">Reference proteome</keyword>
<dbReference type="PROSITE" id="PS50931">
    <property type="entry name" value="HTH_LYSR"/>
    <property type="match status" value="1"/>
</dbReference>
<gene>
    <name evidence="6" type="ORF">DFR56_11676</name>
</gene>